<sequence>MAKYKVRLTDVATGEVRDMDVEAPTPEGAVAMYDASKFKATVIFAESKPQATSAISTAEGNRNAAIMLGTFVFLVVSVIVIGSVPPSSVPFVIGGGMVGLFGLAVLYLLWKISTK</sequence>
<dbReference type="Proteomes" id="UP000240009">
    <property type="component" value="Unassembled WGS sequence"/>
</dbReference>
<protein>
    <submittedName>
        <fullName evidence="2">Uncharacterized protein</fullName>
    </submittedName>
</protein>
<gene>
    <name evidence="2" type="ORF">C5Y96_10805</name>
</gene>
<proteinExistence type="predicted"/>
<keyword evidence="1" id="KW-0812">Transmembrane</keyword>
<name>A0A2S8FMA6_9BACT</name>
<keyword evidence="1" id="KW-0472">Membrane</keyword>
<feature type="transmembrane region" description="Helical" evidence="1">
    <location>
        <begin position="91"/>
        <end position="110"/>
    </location>
</feature>
<dbReference type="EMBL" id="PUIA01000035">
    <property type="protein sequence ID" value="PQO33333.1"/>
    <property type="molecule type" value="Genomic_DNA"/>
</dbReference>
<evidence type="ECO:0000313" key="2">
    <source>
        <dbReference type="EMBL" id="PQO33333.1"/>
    </source>
</evidence>
<organism evidence="2 3">
    <name type="scientific">Blastopirellula marina</name>
    <dbReference type="NCBI Taxonomy" id="124"/>
    <lineage>
        <taxon>Bacteria</taxon>
        <taxon>Pseudomonadati</taxon>
        <taxon>Planctomycetota</taxon>
        <taxon>Planctomycetia</taxon>
        <taxon>Pirellulales</taxon>
        <taxon>Pirellulaceae</taxon>
        <taxon>Blastopirellula</taxon>
    </lineage>
</organism>
<evidence type="ECO:0000256" key="1">
    <source>
        <dbReference type="SAM" id="Phobius"/>
    </source>
</evidence>
<dbReference type="AlphaFoldDB" id="A0A2S8FMA6"/>
<comment type="caution">
    <text evidence="2">The sequence shown here is derived from an EMBL/GenBank/DDBJ whole genome shotgun (WGS) entry which is preliminary data.</text>
</comment>
<feature type="transmembrane region" description="Helical" evidence="1">
    <location>
        <begin position="64"/>
        <end position="85"/>
    </location>
</feature>
<reference evidence="2 3" key="1">
    <citation type="submission" date="2018-02" db="EMBL/GenBank/DDBJ databases">
        <title>Comparative genomes isolates from brazilian mangrove.</title>
        <authorList>
            <person name="Araujo J.E."/>
            <person name="Taketani R.G."/>
            <person name="Silva M.C.P."/>
            <person name="Loureco M.V."/>
            <person name="Andreote F.D."/>
        </authorList>
    </citation>
    <scope>NUCLEOTIDE SEQUENCE [LARGE SCALE GENOMIC DNA]</scope>
    <source>
        <strain evidence="2 3">HEX-2 MGV</strain>
    </source>
</reference>
<keyword evidence="1" id="KW-1133">Transmembrane helix</keyword>
<dbReference type="RefSeq" id="WP_105353000.1">
    <property type="nucleotide sequence ID" value="NZ_PUIA01000035.1"/>
</dbReference>
<evidence type="ECO:0000313" key="3">
    <source>
        <dbReference type="Proteomes" id="UP000240009"/>
    </source>
</evidence>
<accession>A0A2S8FMA6</accession>